<evidence type="ECO:0000313" key="2">
    <source>
        <dbReference type="EMBL" id="GAB49240.1"/>
    </source>
</evidence>
<proteinExistence type="predicted"/>
<dbReference type="Proteomes" id="UP000004367">
    <property type="component" value="Unassembled WGS sequence"/>
</dbReference>
<dbReference type="SUPFAM" id="SSF47090">
    <property type="entry name" value="PGBD-like"/>
    <property type="match status" value="1"/>
</dbReference>
<protein>
    <recommendedName>
        <fullName evidence="4">Peptidoglycan binding-like domain-containing protein</fullName>
    </recommendedName>
</protein>
<feature type="region of interest" description="Disordered" evidence="1">
    <location>
        <begin position="311"/>
        <end position="345"/>
    </location>
</feature>
<dbReference type="EMBL" id="BAFE01000076">
    <property type="protein sequence ID" value="GAB49240.1"/>
    <property type="molecule type" value="Genomic_DNA"/>
</dbReference>
<evidence type="ECO:0000256" key="1">
    <source>
        <dbReference type="SAM" id="MobiDB-lite"/>
    </source>
</evidence>
<keyword evidence="3" id="KW-1185">Reference proteome</keyword>
<dbReference type="InterPro" id="IPR036366">
    <property type="entry name" value="PGBDSf"/>
</dbReference>
<dbReference type="InterPro" id="IPR036365">
    <property type="entry name" value="PGBD-like_sf"/>
</dbReference>
<dbReference type="Gene3D" id="1.10.101.10">
    <property type="entry name" value="PGBD-like superfamily/PGBD"/>
    <property type="match status" value="1"/>
</dbReference>
<organism evidence="2 3">
    <name type="scientific">Mobilicoccus pelagius NBRC 104925</name>
    <dbReference type="NCBI Taxonomy" id="1089455"/>
    <lineage>
        <taxon>Bacteria</taxon>
        <taxon>Bacillati</taxon>
        <taxon>Actinomycetota</taxon>
        <taxon>Actinomycetes</taxon>
        <taxon>Micrococcales</taxon>
        <taxon>Dermatophilaceae</taxon>
        <taxon>Mobilicoccus</taxon>
    </lineage>
</organism>
<dbReference type="eggNOG" id="COG0845">
    <property type="taxonomic scope" value="Bacteria"/>
</dbReference>
<dbReference type="RefSeq" id="WP_009483137.1">
    <property type="nucleotide sequence ID" value="NZ_BAFE01000076.1"/>
</dbReference>
<dbReference type="Gene3D" id="2.40.420.20">
    <property type="match status" value="1"/>
</dbReference>
<feature type="compositionally biased region" description="Low complexity" evidence="1">
    <location>
        <begin position="311"/>
        <end position="342"/>
    </location>
</feature>
<reference evidence="2 3" key="1">
    <citation type="submission" date="2012-02" db="EMBL/GenBank/DDBJ databases">
        <title>Whole genome shotgun sequence of Mobilicoccus pelagius NBRC 104925.</title>
        <authorList>
            <person name="Yoshida Y."/>
            <person name="Hosoyama A."/>
            <person name="Tsuchikane K."/>
            <person name="Katsumata H."/>
            <person name="Yamazaki S."/>
            <person name="Fujita N."/>
        </authorList>
    </citation>
    <scope>NUCLEOTIDE SEQUENCE [LARGE SCALE GENOMIC DNA]</scope>
    <source>
        <strain evidence="2 3">NBRC 104925</strain>
    </source>
</reference>
<evidence type="ECO:0008006" key="4">
    <source>
        <dbReference type="Google" id="ProtNLM"/>
    </source>
</evidence>
<dbReference type="OrthoDB" id="3268648at2"/>
<gene>
    <name evidence="2" type="ORF">MOPEL_099_00400</name>
</gene>
<name>H5UU32_9MICO</name>
<dbReference type="STRING" id="1089455.MOPEL_099_00400"/>
<accession>H5UU32</accession>
<comment type="caution">
    <text evidence="2">The sequence shown here is derived from an EMBL/GenBank/DDBJ whole genome shotgun (WGS) entry which is preliminary data.</text>
</comment>
<sequence>MLVLASTVLIPLLTTTSKAVREASSAPPATTLTEPVEKRTLSAQIVTRGSVVTHDEVGLTCTSAAPATGGAGGAGGATVFTRRPATGARIGDGSVVAAVNGRPVIAMTGAVAAFRDLLPGATGTDVRQLQAALTRIGHHITDRRGTYGPSTQRAVDAVYAKAGFTPVGPTDEERTRLRTAQDDVRAADAEVTRARAALTAAKAGPSREEVLRARIAADEAAKALAAGPATGPQHDLLALEAGRARDHVAALRRAPDTRSQRAALTAATTRRAEAAAERDRVAATVGTRVPYCEIVFVPSLPATVVAAHSTPDGSAAPTGDAAAPAAGGDAPQGGDDPNAAGAAAGGGSGWATLAPGALTIEAGVSAQDAKLLHRGDAVKFADDGGGTSGTGTITAIRAKGTDTVLDITPARPLPADRRGSDLRVTVATSTTKGAVLVVPTAVVKGRADGGARVTVLDAGGERHDIPVDAGLSADGFVEVTPTDPAHPLTVGDRVVVS</sequence>
<dbReference type="AlphaFoldDB" id="H5UU32"/>
<evidence type="ECO:0000313" key="3">
    <source>
        <dbReference type="Proteomes" id="UP000004367"/>
    </source>
</evidence>